<dbReference type="AlphaFoldDB" id="A0A844XPH3"/>
<evidence type="ECO:0000313" key="5">
    <source>
        <dbReference type="Proteomes" id="UP000448199"/>
    </source>
</evidence>
<dbReference type="EMBL" id="WTYC01000001">
    <property type="protein sequence ID" value="MXO46938.1"/>
    <property type="molecule type" value="Genomic_DNA"/>
</dbReference>
<dbReference type="PANTHER" id="PTHR43420:SF12">
    <property type="entry name" value="N-ACETYLTRANSFERASE DOMAIN-CONTAINING PROTEIN"/>
    <property type="match status" value="1"/>
</dbReference>
<reference evidence="4 5" key="1">
    <citation type="submission" date="2019-12" db="EMBL/GenBank/DDBJ databases">
        <title>Genomic-based taxomic classification of the family Erythrobacteraceae.</title>
        <authorList>
            <person name="Xu L."/>
        </authorList>
    </citation>
    <scope>NUCLEOTIDE SEQUENCE [LARGE SCALE GENOMIC DNA]</scope>
    <source>
        <strain evidence="4 5">DSM 17792</strain>
    </source>
</reference>
<evidence type="ECO:0000259" key="3">
    <source>
        <dbReference type="PROSITE" id="PS51186"/>
    </source>
</evidence>
<dbReference type="SUPFAM" id="SSF55729">
    <property type="entry name" value="Acyl-CoA N-acyltransferases (Nat)"/>
    <property type="match status" value="1"/>
</dbReference>
<dbReference type="Gene3D" id="3.40.630.30">
    <property type="match status" value="1"/>
</dbReference>
<dbReference type="Pfam" id="PF00583">
    <property type="entry name" value="Acetyltransf_1"/>
    <property type="match status" value="1"/>
</dbReference>
<keyword evidence="2" id="KW-0012">Acyltransferase</keyword>
<dbReference type="OrthoDB" id="9804026at2"/>
<dbReference type="GO" id="GO:0016747">
    <property type="term" value="F:acyltransferase activity, transferring groups other than amino-acyl groups"/>
    <property type="evidence" value="ECO:0007669"/>
    <property type="project" value="InterPro"/>
</dbReference>
<dbReference type="CDD" id="cd04301">
    <property type="entry name" value="NAT_SF"/>
    <property type="match status" value="1"/>
</dbReference>
<proteinExistence type="predicted"/>
<feature type="domain" description="N-acetyltransferase" evidence="3">
    <location>
        <begin position="1"/>
        <end position="143"/>
    </location>
</feature>
<evidence type="ECO:0000256" key="1">
    <source>
        <dbReference type="ARBA" id="ARBA00022679"/>
    </source>
</evidence>
<accession>A0A844XPH3</accession>
<dbReference type="InterPro" id="IPR050680">
    <property type="entry name" value="YpeA/RimI_acetyltransf"/>
</dbReference>
<keyword evidence="5" id="KW-1185">Reference proteome</keyword>
<name>A0A844XPH3_9SPHN</name>
<evidence type="ECO:0000256" key="2">
    <source>
        <dbReference type="ARBA" id="ARBA00023315"/>
    </source>
</evidence>
<dbReference type="PANTHER" id="PTHR43420">
    <property type="entry name" value="ACETYLTRANSFERASE"/>
    <property type="match status" value="1"/>
</dbReference>
<gene>
    <name evidence="4" type="ORF">GRI69_01515</name>
</gene>
<dbReference type="PROSITE" id="PS51186">
    <property type="entry name" value="GNAT"/>
    <property type="match status" value="1"/>
</dbReference>
<sequence length="143" mass="16175">MEVMETSFDPHYREAWTRRQVEDSLSLPSTYMILVDPAGEEPADGQTAAGFVLARQAADEIELLLIAVVPDFRGNGLGRKLLHQFFQTARDRSAARVFLEMRANNPAESLYRSEGFVQIGQRCKYYRTITGERIDALTFAKTV</sequence>
<comment type="caution">
    <text evidence="4">The sequence shown here is derived from an EMBL/GenBank/DDBJ whole genome shotgun (WGS) entry which is preliminary data.</text>
</comment>
<dbReference type="Proteomes" id="UP000448199">
    <property type="component" value="Unassembled WGS sequence"/>
</dbReference>
<evidence type="ECO:0000313" key="4">
    <source>
        <dbReference type="EMBL" id="MXO46938.1"/>
    </source>
</evidence>
<protein>
    <submittedName>
        <fullName evidence="4">GNAT family N-acetyltransferase</fullName>
    </submittedName>
</protein>
<dbReference type="InterPro" id="IPR000182">
    <property type="entry name" value="GNAT_dom"/>
</dbReference>
<keyword evidence="1 4" id="KW-0808">Transferase</keyword>
<dbReference type="InterPro" id="IPR016181">
    <property type="entry name" value="Acyl_CoA_acyltransferase"/>
</dbReference>
<organism evidence="4 5">
    <name type="scientific">Qipengyuania vulgaris</name>
    <dbReference type="NCBI Taxonomy" id="291985"/>
    <lineage>
        <taxon>Bacteria</taxon>
        <taxon>Pseudomonadati</taxon>
        <taxon>Pseudomonadota</taxon>
        <taxon>Alphaproteobacteria</taxon>
        <taxon>Sphingomonadales</taxon>
        <taxon>Erythrobacteraceae</taxon>
        <taxon>Qipengyuania</taxon>
    </lineage>
</organism>